<evidence type="ECO:0000313" key="3">
    <source>
        <dbReference type="Proteomes" id="UP000326757"/>
    </source>
</evidence>
<dbReference type="AlphaFoldDB" id="A0A5N6K055"/>
<evidence type="ECO:0000313" key="2">
    <source>
        <dbReference type="EMBL" id="KAB8295148.1"/>
    </source>
</evidence>
<feature type="signal peptide" evidence="1">
    <location>
        <begin position="1"/>
        <end position="22"/>
    </location>
</feature>
<dbReference type="Proteomes" id="UP000326757">
    <property type="component" value="Unassembled WGS sequence"/>
</dbReference>
<comment type="caution">
    <text evidence="2">The sequence shown here is derived from an EMBL/GenBank/DDBJ whole genome shotgun (WGS) entry which is preliminary data.</text>
</comment>
<feature type="chain" id="PRO_5024979635" description="Secreted protein" evidence="1">
    <location>
        <begin position="23"/>
        <end position="85"/>
    </location>
</feature>
<keyword evidence="3" id="KW-1185">Reference proteome</keyword>
<protein>
    <recommendedName>
        <fullName evidence="4">Secreted protein</fullName>
    </recommendedName>
</protein>
<accession>A0A5N6K055</accession>
<gene>
    <name evidence="2" type="ORF">EYC80_007077</name>
</gene>
<dbReference type="EMBL" id="VIGI01000010">
    <property type="protein sequence ID" value="KAB8295148.1"/>
    <property type="molecule type" value="Genomic_DNA"/>
</dbReference>
<reference evidence="2 3" key="1">
    <citation type="submission" date="2019-06" db="EMBL/GenBank/DDBJ databases">
        <title>Genome Sequence of the Brown Rot Fungal Pathogen Monilinia laxa.</title>
        <authorList>
            <person name="De Miccolis Angelini R.M."/>
            <person name="Landi L."/>
            <person name="Abate D."/>
            <person name="Pollastro S."/>
            <person name="Romanazzi G."/>
            <person name="Faretra F."/>
        </authorList>
    </citation>
    <scope>NUCLEOTIDE SEQUENCE [LARGE SCALE GENOMIC DNA]</scope>
    <source>
        <strain evidence="2 3">Mlax316</strain>
    </source>
</reference>
<evidence type="ECO:0008006" key="4">
    <source>
        <dbReference type="Google" id="ProtNLM"/>
    </source>
</evidence>
<evidence type="ECO:0000256" key="1">
    <source>
        <dbReference type="SAM" id="SignalP"/>
    </source>
</evidence>
<sequence length="85" mass="9698">MALIAQWLIGAASRLFLPLAEVYIHTYMHTVQDVAFSPTFPRYRIKLSSQINVHHSSISWPVIRPCYRTHFIIASSGYLASSLYS</sequence>
<keyword evidence="1" id="KW-0732">Signal</keyword>
<proteinExistence type="predicted"/>
<name>A0A5N6K055_MONLA</name>
<organism evidence="2 3">
    <name type="scientific">Monilinia laxa</name>
    <name type="common">Brown rot fungus</name>
    <name type="synonym">Sclerotinia laxa</name>
    <dbReference type="NCBI Taxonomy" id="61186"/>
    <lineage>
        <taxon>Eukaryota</taxon>
        <taxon>Fungi</taxon>
        <taxon>Dikarya</taxon>
        <taxon>Ascomycota</taxon>
        <taxon>Pezizomycotina</taxon>
        <taxon>Leotiomycetes</taxon>
        <taxon>Helotiales</taxon>
        <taxon>Sclerotiniaceae</taxon>
        <taxon>Monilinia</taxon>
    </lineage>
</organism>